<feature type="transmembrane region" description="Helical" evidence="8">
    <location>
        <begin position="382"/>
        <end position="399"/>
    </location>
</feature>
<dbReference type="AlphaFoldDB" id="A0A084GBU0"/>
<feature type="transmembrane region" description="Helical" evidence="8">
    <location>
        <begin position="305"/>
        <end position="326"/>
    </location>
</feature>
<feature type="region of interest" description="Disordered" evidence="7">
    <location>
        <begin position="1"/>
        <end position="20"/>
    </location>
</feature>
<dbReference type="PANTHER" id="PTHR10332">
    <property type="entry name" value="EQUILIBRATIVE NUCLEOSIDE TRANSPORTER"/>
    <property type="match status" value="1"/>
</dbReference>
<feature type="transmembrane region" description="Helical" evidence="8">
    <location>
        <begin position="56"/>
        <end position="81"/>
    </location>
</feature>
<keyword evidence="4 8" id="KW-0812">Transmembrane</keyword>
<organism evidence="9 10">
    <name type="scientific">Pseudallescheria apiosperma</name>
    <name type="common">Scedosporium apiospermum</name>
    <dbReference type="NCBI Taxonomy" id="563466"/>
    <lineage>
        <taxon>Eukaryota</taxon>
        <taxon>Fungi</taxon>
        <taxon>Dikarya</taxon>
        <taxon>Ascomycota</taxon>
        <taxon>Pezizomycotina</taxon>
        <taxon>Sordariomycetes</taxon>
        <taxon>Hypocreomycetidae</taxon>
        <taxon>Microascales</taxon>
        <taxon>Microascaceae</taxon>
        <taxon>Scedosporium</taxon>
    </lineage>
</organism>
<feature type="transmembrane region" description="Helical" evidence="8">
    <location>
        <begin position="414"/>
        <end position="439"/>
    </location>
</feature>
<feature type="transmembrane region" description="Helical" evidence="8">
    <location>
        <begin position="126"/>
        <end position="147"/>
    </location>
</feature>
<feature type="transmembrane region" description="Helical" evidence="8">
    <location>
        <begin position="192"/>
        <end position="215"/>
    </location>
</feature>
<dbReference type="PANTHER" id="PTHR10332:SF88">
    <property type="entry name" value="EQUILIBRATIVE NUCLEOSIDE TRANSPORTER 1, ISOFORM A"/>
    <property type="match status" value="1"/>
</dbReference>
<gene>
    <name evidence="9" type="ORF">SAPIO_CDS2913</name>
</gene>
<dbReference type="KEGG" id="sapo:SAPIO_CDS2913"/>
<dbReference type="GeneID" id="27721985"/>
<evidence type="ECO:0000256" key="5">
    <source>
        <dbReference type="ARBA" id="ARBA00022989"/>
    </source>
</evidence>
<dbReference type="Pfam" id="PF01733">
    <property type="entry name" value="Nucleoside_tran"/>
    <property type="match status" value="1"/>
</dbReference>
<dbReference type="EMBL" id="JOWA01000087">
    <property type="protein sequence ID" value="KEZ44802.1"/>
    <property type="molecule type" value="Genomic_DNA"/>
</dbReference>
<protein>
    <submittedName>
        <fullName evidence="9">Nucleoside transporter</fullName>
    </submittedName>
</protein>
<dbReference type="Proteomes" id="UP000028545">
    <property type="component" value="Unassembled WGS sequence"/>
</dbReference>
<reference evidence="9 10" key="1">
    <citation type="journal article" date="2014" name="Genome Announc.">
        <title>Draft genome sequence of the pathogenic fungus Scedosporium apiospermum.</title>
        <authorList>
            <person name="Vandeputte P."/>
            <person name="Ghamrawi S."/>
            <person name="Rechenmann M."/>
            <person name="Iltis A."/>
            <person name="Giraud S."/>
            <person name="Fleury M."/>
            <person name="Thornton C."/>
            <person name="Delhaes L."/>
            <person name="Meyer W."/>
            <person name="Papon N."/>
            <person name="Bouchara J.P."/>
        </authorList>
    </citation>
    <scope>NUCLEOTIDE SEQUENCE [LARGE SCALE GENOMIC DNA]</scope>
    <source>
        <strain evidence="9 10">IHEM 14462</strain>
    </source>
</reference>
<dbReference type="InterPro" id="IPR002259">
    <property type="entry name" value="Eqnu_transpt"/>
</dbReference>
<dbReference type="RefSeq" id="XP_016644601.1">
    <property type="nucleotide sequence ID" value="XM_016785819.1"/>
</dbReference>
<feature type="transmembrane region" description="Helical" evidence="8">
    <location>
        <begin position="245"/>
        <end position="267"/>
    </location>
</feature>
<keyword evidence="10" id="KW-1185">Reference proteome</keyword>
<proteinExistence type="inferred from homology"/>
<feature type="compositionally biased region" description="Basic residues" evidence="7">
    <location>
        <begin position="1"/>
        <end position="13"/>
    </location>
</feature>
<evidence type="ECO:0000256" key="4">
    <source>
        <dbReference type="ARBA" id="ARBA00022692"/>
    </source>
</evidence>
<dbReference type="InterPro" id="IPR036259">
    <property type="entry name" value="MFS_trans_sf"/>
</dbReference>
<dbReference type="SUPFAM" id="SSF103473">
    <property type="entry name" value="MFS general substrate transporter"/>
    <property type="match status" value="1"/>
</dbReference>
<sequence length="476" mass="51899">MDRLRRLLGRRSTPRSSQEYERLAEDTSELENSDVLDHYDNYDGGEEEVPFSWFEYAIFVLLGMAMLWAWNMFLAAAVYFHKRFEEEKWIADTFQSAIITVSTVTNLVVMFVLTHMHQTASYPFRINLALIINTVTFSMLAASTVFLEDASPAVYLVFVLAMVGLTAYATGLIQNGAFAFAASFGRSEYMQALMVGQGVAGVLPPIVQIVSVLSVPGANTAGENETTPPPPPVPEDAGSGSGTSAFIYFLTAVAVSLAALLAFIPLARRHHRLVANRIADQMAESLASIEEAERSARKVTGPIKLFLKLPWLSSAIIICFSTTMFFPVFTAKILSVRGEGDGVPAIFQPAAFVPFAFFMWNLGDLSGRVSTALPFSLRHRPFLLFLISLARIFILPLYLLCNVGGRGAVVQSDFFYLFGVQVVFGLTNGWLGSSCMMAAGEWVEEGEREAAGGFMGLCLVLGLALGSLLSFSVAGL</sequence>
<dbReference type="GO" id="GO:0000329">
    <property type="term" value="C:fungal-type vacuole membrane"/>
    <property type="evidence" value="ECO:0007669"/>
    <property type="project" value="TreeGrafter"/>
</dbReference>
<evidence type="ECO:0000313" key="10">
    <source>
        <dbReference type="Proteomes" id="UP000028545"/>
    </source>
</evidence>
<dbReference type="PIRSF" id="PIRSF016379">
    <property type="entry name" value="ENT"/>
    <property type="match status" value="1"/>
</dbReference>
<feature type="transmembrane region" description="Helical" evidence="8">
    <location>
        <begin position="153"/>
        <end position="180"/>
    </location>
</feature>
<name>A0A084GBU0_PSEDA</name>
<dbReference type="GO" id="GO:0005886">
    <property type="term" value="C:plasma membrane"/>
    <property type="evidence" value="ECO:0007669"/>
    <property type="project" value="TreeGrafter"/>
</dbReference>
<dbReference type="VEuPathDB" id="FungiDB:SAPIO_CDS2913"/>
<feature type="transmembrane region" description="Helical" evidence="8">
    <location>
        <begin position="346"/>
        <end position="362"/>
    </location>
</feature>
<feature type="transmembrane region" description="Helical" evidence="8">
    <location>
        <begin position="93"/>
        <end position="114"/>
    </location>
</feature>
<accession>A0A084GBU0</accession>
<evidence type="ECO:0000256" key="8">
    <source>
        <dbReference type="SAM" id="Phobius"/>
    </source>
</evidence>
<dbReference type="HOGENOM" id="CLU_021611_3_0_1"/>
<keyword evidence="3" id="KW-0813">Transport</keyword>
<comment type="similarity">
    <text evidence="2">Belongs to the SLC29A/ENT transporter (TC 2.A.57) family.</text>
</comment>
<feature type="transmembrane region" description="Helical" evidence="8">
    <location>
        <begin position="451"/>
        <end position="474"/>
    </location>
</feature>
<evidence type="ECO:0000256" key="3">
    <source>
        <dbReference type="ARBA" id="ARBA00022448"/>
    </source>
</evidence>
<evidence type="ECO:0000256" key="6">
    <source>
        <dbReference type="ARBA" id="ARBA00023136"/>
    </source>
</evidence>
<keyword evidence="6 8" id="KW-0472">Membrane</keyword>
<keyword evidence="5 8" id="KW-1133">Transmembrane helix</keyword>
<evidence type="ECO:0000313" key="9">
    <source>
        <dbReference type="EMBL" id="KEZ44802.1"/>
    </source>
</evidence>
<dbReference type="OMA" id="GSPWTTK"/>
<evidence type="ECO:0000256" key="2">
    <source>
        <dbReference type="ARBA" id="ARBA00007965"/>
    </source>
</evidence>
<dbReference type="GO" id="GO:0034257">
    <property type="term" value="F:nicotinamide riboside transmembrane transporter activity"/>
    <property type="evidence" value="ECO:0007669"/>
    <property type="project" value="TreeGrafter"/>
</dbReference>
<dbReference type="OrthoDB" id="46396at2759"/>
<dbReference type="PRINTS" id="PR01130">
    <property type="entry name" value="DERENTRNSPRT"/>
</dbReference>
<evidence type="ECO:0000256" key="1">
    <source>
        <dbReference type="ARBA" id="ARBA00004141"/>
    </source>
</evidence>
<comment type="subcellular location">
    <subcellularLocation>
        <location evidence="1">Membrane</location>
        <topology evidence="1">Multi-pass membrane protein</topology>
    </subcellularLocation>
</comment>
<dbReference type="GO" id="GO:0015205">
    <property type="term" value="F:nucleobase transmembrane transporter activity"/>
    <property type="evidence" value="ECO:0007669"/>
    <property type="project" value="TreeGrafter"/>
</dbReference>
<comment type="caution">
    <text evidence="9">The sequence shown here is derived from an EMBL/GenBank/DDBJ whole genome shotgun (WGS) entry which is preliminary data.</text>
</comment>
<evidence type="ECO:0000256" key="7">
    <source>
        <dbReference type="SAM" id="MobiDB-lite"/>
    </source>
</evidence>